<organism evidence="7 8">
    <name type="scientific">Candidatus Argoarchaeum ethanivorans</name>
    <dbReference type="NCBI Taxonomy" id="2608793"/>
    <lineage>
        <taxon>Archaea</taxon>
        <taxon>Methanobacteriati</taxon>
        <taxon>Methanobacteriota</taxon>
        <taxon>Stenosarchaea group</taxon>
        <taxon>Methanomicrobia</taxon>
        <taxon>Methanosarcinales</taxon>
        <taxon>Methanosarcinales incertae sedis</taxon>
        <taxon>GOM Arc I cluster</taxon>
        <taxon>Candidatus Argoarchaeum</taxon>
    </lineage>
</organism>
<proteinExistence type="predicted"/>
<keyword evidence="3" id="KW-0560">Oxidoreductase</keyword>
<keyword evidence="2" id="KW-0479">Metal-binding</keyword>
<evidence type="ECO:0000256" key="3">
    <source>
        <dbReference type="ARBA" id="ARBA00023002"/>
    </source>
</evidence>
<evidence type="ECO:0000256" key="5">
    <source>
        <dbReference type="ARBA" id="ARBA00023014"/>
    </source>
</evidence>
<dbReference type="GO" id="GO:0046872">
    <property type="term" value="F:metal ion binding"/>
    <property type="evidence" value="ECO:0007669"/>
    <property type="project" value="UniProtKB-KW"/>
</dbReference>
<evidence type="ECO:0000256" key="4">
    <source>
        <dbReference type="ARBA" id="ARBA00023004"/>
    </source>
</evidence>
<dbReference type="InterPro" id="IPR051460">
    <property type="entry name" value="HdrC_iron-sulfur_subunit"/>
</dbReference>
<keyword evidence="1" id="KW-0004">4Fe-4S</keyword>
<dbReference type="GO" id="GO:0005886">
    <property type="term" value="C:plasma membrane"/>
    <property type="evidence" value="ECO:0007669"/>
    <property type="project" value="TreeGrafter"/>
</dbReference>
<evidence type="ECO:0000313" key="7">
    <source>
        <dbReference type="EMBL" id="CAD6490251.1"/>
    </source>
</evidence>
<evidence type="ECO:0000256" key="1">
    <source>
        <dbReference type="ARBA" id="ARBA00022485"/>
    </source>
</evidence>
<protein>
    <submittedName>
        <fullName evidence="7">Lactate utilization protein A</fullName>
    </submittedName>
</protein>
<dbReference type="AlphaFoldDB" id="A0A811T4C0"/>
<comment type="caution">
    <text evidence="7">The sequence shown here is derived from an EMBL/GenBank/DDBJ whole genome shotgun (WGS) entry which is preliminary data.</text>
</comment>
<dbReference type="GO" id="GO:0016491">
    <property type="term" value="F:oxidoreductase activity"/>
    <property type="evidence" value="ECO:0007669"/>
    <property type="project" value="UniProtKB-KW"/>
</dbReference>
<accession>A0A811T4C0</accession>
<evidence type="ECO:0000256" key="2">
    <source>
        <dbReference type="ARBA" id="ARBA00022723"/>
    </source>
</evidence>
<dbReference type="PANTHER" id="PTHR43255:SF1">
    <property type="entry name" value="IRON-SULFUR-BINDING OXIDOREDUCTASE FADF-RELATED"/>
    <property type="match status" value="1"/>
</dbReference>
<feature type="domain" description="Cysteine-rich" evidence="6">
    <location>
        <begin position="270"/>
        <end position="354"/>
    </location>
</feature>
<sequence>MERMTEQEMLRAISHCFKCRLCSIADFHGSGEKWLELCPSGSYYGFNSFYSPGRLELLREILTGEINEKTEMLMKVAFGCQVCGACYERCKEVSKVELDNAKLFEELRAILADKGWILEAHTKIKEHIDETNNAYGVSEKVEYSTTGSDVIYFVGCTARYREEDISKSMIKVLDASGVGYTVLADEWCCGSTLLRTGQVSAIESLITHNVEEIKKIGAKTMVFTCPGCLKTFKETYPDMGIELLHASEYINMLIDEGRLNPKNLNTSMPYHDPCHLGRHLGIYDAPRETLKRIGVEIEELPRNRANAWCCGSGGGVKSGFPDFAKWTADERVSEIRKTGFDVVASACPFCKRNLQDSGMKVFDLAELVSQSLL</sequence>
<dbReference type="GO" id="GO:0051539">
    <property type="term" value="F:4 iron, 4 sulfur cluster binding"/>
    <property type="evidence" value="ECO:0007669"/>
    <property type="project" value="UniProtKB-KW"/>
</dbReference>
<evidence type="ECO:0000313" key="8">
    <source>
        <dbReference type="Proteomes" id="UP000606624"/>
    </source>
</evidence>
<dbReference type="Proteomes" id="UP000606624">
    <property type="component" value="Unassembled WGS sequence"/>
</dbReference>
<gene>
    <name evidence="7" type="primary">lutA</name>
    <name evidence="7" type="ORF">KFBDDELM_00129</name>
</gene>
<evidence type="ECO:0000259" key="6">
    <source>
        <dbReference type="Pfam" id="PF02754"/>
    </source>
</evidence>
<reference evidence="7" key="1">
    <citation type="submission" date="2020-10" db="EMBL/GenBank/DDBJ databases">
        <authorList>
            <person name="Hahn C.J."/>
            <person name="Laso-Perez R."/>
            <person name="Vulcano F."/>
            <person name="Vaziourakis K.-M."/>
            <person name="Stokke R."/>
            <person name="Steen I.H."/>
            <person name="Teske A."/>
            <person name="Boetius A."/>
            <person name="Liebeke M."/>
            <person name="Amann R."/>
            <person name="Knittel K."/>
        </authorList>
    </citation>
    <scope>NUCLEOTIDE SEQUENCE</scope>
    <source>
        <strain evidence="7">Gfbio:e3339647-f889-4370-9287-4fb5cb688e4c:AG392E03_GoMArc1</strain>
    </source>
</reference>
<keyword evidence="4" id="KW-0408">Iron</keyword>
<feature type="domain" description="Cysteine-rich" evidence="6">
    <location>
        <begin position="150"/>
        <end position="232"/>
    </location>
</feature>
<name>A0A811T4C0_9EURY</name>
<dbReference type="EMBL" id="CAJHIN010000005">
    <property type="protein sequence ID" value="CAD6490251.1"/>
    <property type="molecule type" value="Genomic_DNA"/>
</dbReference>
<dbReference type="PANTHER" id="PTHR43255">
    <property type="entry name" value="IRON-SULFUR-BINDING OXIDOREDUCTASE FADF-RELATED-RELATED"/>
    <property type="match status" value="1"/>
</dbReference>
<dbReference type="Pfam" id="PF02754">
    <property type="entry name" value="CCG"/>
    <property type="match status" value="2"/>
</dbReference>
<keyword evidence="5" id="KW-0411">Iron-sulfur</keyword>
<dbReference type="InterPro" id="IPR004017">
    <property type="entry name" value="Cys_rich_dom"/>
</dbReference>